<keyword evidence="16" id="KW-0675">Receptor</keyword>
<evidence type="ECO:0000256" key="13">
    <source>
        <dbReference type="SAM" id="SignalP"/>
    </source>
</evidence>
<gene>
    <name evidence="16" type="ORF">KB213_10035</name>
</gene>
<evidence type="ECO:0000256" key="4">
    <source>
        <dbReference type="ARBA" id="ARBA00022496"/>
    </source>
</evidence>
<keyword evidence="13" id="KW-0732">Signal</keyword>
<sequence>MNKKMLYAATTLASFHYALAAQPKSIDASQHAENISVTASSNQRAAHTIDHKTRELQHISQAATRVDARQLKAEHITNLTQATRLLPTVQFNIANPRVSAINIRGLGAAGTGATDGIEGGVAVYVDGVYRPRPATAMSDLPGLNGITVLRGPSGTAGGMVTTAGAIELTTTAPDLYTRHITAEAGAGNYNYNRWSVGISTPLIKNTLAVRIDTLGYAYSGWVHNLSGGGDINGVTNRSVRTQILYQPTDEIDVRLIGDYSHLRENCCSGSLYKIVTRKTDGTIIGGNLLQRAAWSHYTPVAPSDTPYTIDRDSLSQANQEDMGLSAQANWHHAGFTLSSITAYRAWNWWPLNDGDLNGINAQTNTNLKVNQRQFSQEFRFANHWGTLLDYRLGAFYLWQENDVAGDQAYGSDAGTWFGYGTSATPVSGVTATQASNALNGYNVRSYAQPTTNYYALYSDGTWHLSKKFDIVTGARYNYGVKTGSFSQWQEAPSSYSSAVTSLASAQKIWNVYGANNHFAGHLDNGFVTGQVALQYHPTQDLMLYGRYAHGGKSGGLNLTPLSAQQIASGAVSPNVGKETDDSFEVGAKLTTLQGRLLFAGALYQTNDHNYQVTAVREFQGALLSYLSSAPKVRVRGAEADIHYSPLPNLITTLSASYNDAQFLEYSTIAPTEIASTGVYSLAHTQIPFVPRWALSASAQYYHSIGKIGRSQTDAYFGGSYNYNTRENTSANNSVYGWVPGYGTLNVNFGLRDHQGRWDISGFINNATDERRISQVVQGSGVSGNGAWYAYVTQPRNFGFIARVNY</sequence>
<keyword evidence="17" id="KW-1185">Reference proteome</keyword>
<keyword evidence="2 11" id="KW-0813">Transport</keyword>
<feature type="signal peptide" evidence="13">
    <location>
        <begin position="1"/>
        <end position="20"/>
    </location>
</feature>
<feature type="domain" description="TonB-dependent receptor plug" evidence="15">
    <location>
        <begin position="57"/>
        <end position="164"/>
    </location>
</feature>
<dbReference type="PANTHER" id="PTHR32552:SF81">
    <property type="entry name" value="TONB-DEPENDENT OUTER MEMBRANE RECEPTOR"/>
    <property type="match status" value="1"/>
</dbReference>
<dbReference type="Proteomes" id="UP000677812">
    <property type="component" value="Unassembled WGS sequence"/>
</dbReference>
<keyword evidence="6" id="KW-0408">Iron</keyword>
<keyword evidence="9 11" id="KW-0472">Membrane</keyword>
<organism evidence="16 17">
    <name type="scientific">Neokomagataea anthophila</name>
    <dbReference type="NCBI Taxonomy" id="2826925"/>
    <lineage>
        <taxon>Bacteria</taxon>
        <taxon>Pseudomonadati</taxon>
        <taxon>Pseudomonadota</taxon>
        <taxon>Alphaproteobacteria</taxon>
        <taxon>Acetobacterales</taxon>
        <taxon>Acetobacteraceae</taxon>
        <taxon>Neokomagataea</taxon>
    </lineage>
</organism>
<keyword evidence="7" id="KW-0406">Ion transport</keyword>
<comment type="similarity">
    <text evidence="11 12">Belongs to the TonB-dependent receptor family.</text>
</comment>
<dbReference type="InterPro" id="IPR039426">
    <property type="entry name" value="TonB-dep_rcpt-like"/>
</dbReference>
<dbReference type="InterPro" id="IPR000531">
    <property type="entry name" value="Beta-barrel_TonB"/>
</dbReference>
<comment type="caution">
    <text evidence="16">The sequence shown here is derived from an EMBL/GenBank/DDBJ whole genome shotgun (WGS) entry which is preliminary data.</text>
</comment>
<evidence type="ECO:0000256" key="8">
    <source>
        <dbReference type="ARBA" id="ARBA00023077"/>
    </source>
</evidence>
<evidence type="ECO:0000256" key="10">
    <source>
        <dbReference type="ARBA" id="ARBA00023237"/>
    </source>
</evidence>
<evidence type="ECO:0000259" key="14">
    <source>
        <dbReference type="Pfam" id="PF00593"/>
    </source>
</evidence>
<evidence type="ECO:0000259" key="15">
    <source>
        <dbReference type="Pfam" id="PF07715"/>
    </source>
</evidence>
<keyword evidence="10 11" id="KW-0998">Cell outer membrane</keyword>
<proteinExistence type="inferred from homology"/>
<comment type="subcellular location">
    <subcellularLocation>
        <location evidence="1 11">Cell outer membrane</location>
        <topology evidence="1 11">Multi-pass membrane protein</topology>
    </subcellularLocation>
</comment>
<dbReference type="PANTHER" id="PTHR32552">
    <property type="entry name" value="FERRICHROME IRON RECEPTOR-RELATED"/>
    <property type="match status" value="1"/>
</dbReference>
<evidence type="ECO:0000256" key="9">
    <source>
        <dbReference type="ARBA" id="ARBA00023136"/>
    </source>
</evidence>
<dbReference type="Pfam" id="PF07715">
    <property type="entry name" value="Plug"/>
    <property type="match status" value="1"/>
</dbReference>
<evidence type="ECO:0000313" key="17">
    <source>
        <dbReference type="Proteomes" id="UP000677812"/>
    </source>
</evidence>
<name>A0ABS5E932_9PROT</name>
<keyword evidence="4" id="KW-0410">Iron transport</keyword>
<evidence type="ECO:0000313" key="16">
    <source>
        <dbReference type="EMBL" id="MBR0560389.1"/>
    </source>
</evidence>
<evidence type="ECO:0000256" key="11">
    <source>
        <dbReference type="PROSITE-ProRule" id="PRU01360"/>
    </source>
</evidence>
<dbReference type="SUPFAM" id="SSF56935">
    <property type="entry name" value="Porins"/>
    <property type="match status" value="1"/>
</dbReference>
<evidence type="ECO:0000256" key="6">
    <source>
        <dbReference type="ARBA" id="ARBA00023004"/>
    </source>
</evidence>
<accession>A0ABS5E932</accession>
<dbReference type="EMBL" id="JAGRQH010000008">
    <property type="protein sequence ID" value="MBR0560389.1"/>
    <property type="molecule type" value="Genomic_DNA"/>
</dbReference>
<evidence type="ECO:0000256" key="12">
    <source>
        <dbReference type="RuleBase" id="RU003357"/>
    </source>
</evidence>
<protein>
    <submittedName>
        <fullName evidence="16">TonB-dependent receptor</fullName>
    </submittedName>
</protein>
<evidence type="ECO:0000256" key="3">
    <source>
        <dbReference type="ARBA" id="ARBA00022452"/>
    </source>
</evidence>
<dbReference type="Gene3D" id="2.40.170.20">
    <property type="entry name" value="TonB-dependent receptor, beta-barrel domain"/>
    <property type="match status" value="1"/>
</dbReference>
<feature type="domain" description="TonB-dependent receptor-like beta-barrel" evidence="14">
    <location>
        <begin position="286"/>
        <end position="765"/>
    </location>
</feature>
<dbReference type="InterPro" id="IPR012910">
    <property type="entry name" value="Plug_dom"/>
</dbReference>
<feature type="chain" id="PRO_5045795999" evidence="13">
    <location>
        <begin position="21"/>
        <end position="805"/>
    </location>
</feature>
<evidence type="ECO:0000256" key="1">
    <source>
        <dbReference type="ARBA" id="ARBA00004571"/>
    </source>
</evidence>
<dbReference type="PROSITE" id="PS52016">
    <property type="entry name" value="TONB_DEPENDENT_REC_3"/>
    <property type="match status" value="1"/>
</dbReference>
<evidence type="ECO:0000256" key="5">
    <source>
        <dbReference type="ARBA" id="ARBA00022692"/>
    </source>
</evidence>
<reference evidence="16 17" key="1">
    <citation type="submission" date="2021-04" db="EMBL/GenBank/DDBJ databases">
        <title>The complete genome sequence of Neokomagataea sp. TBRC 2177.</title>
        <authorList>
            <person name="Charoenyingcharoen P."/>
            <person name="Yukphan P."/>
        </authorList>
    </citation>
    <scope>NUCLEOTIDE SEQUENCE [LARGE SCALE GENOMIC DNA]</scope>
    <source>
        <strain evidence="16 17">TBRC 2177</strain>
    </source>
</reference>
<evidence type="ECO:0000256" key="7">
    <source>
        <dbReference type="ARBA" id="ARBA00023065"/>
    </source>
</evidence>
<keyword evidence="8 12" id="KW-0798">TonB box</keyword>
<dbReference type="Pfam" id="PF00593">
    <property type="entry name" value="TonB_dep_Rec_b-barrel"/>
    <property type="match status" value="1"/>
</dbReference>
<keyword evidence="3 11" id="KW-1134">Transmembrane beta strand</keyword>
<evidence type="ECO:0000256" key="2">
    <source>
        <dbReference type="ARBA" id="ARBA00022448"/>
    </source>
</evidence>
<keyword evidence="5 11" id="KW-0812">Transmembrane</keyword>
<dbReference type="InterPro" id="IPR036942">
    <property type="entry name" value="Beta-barrel_TonB_sf"/>
</dbReference>